<name>A0ABT0AAF6_9SPHN</name>
<dbReference type="Pfam" id="PF02894">
    <property type="entry name" value="GFO_IDH_MocA_C"/>
    <property type="match status" value="1"/>
</dbReference>
<reference evidence="5" key="1">
    <citation type="submission" date="2022-03" db="EMBL/GenBank/DDBJ databases">
        <title>Identification of a novel bacterium isolated from mangrove sediments.</title>
        <authorList>
            <person name="Pan X."/>
        </authorList>
    </citation>
    <scope>NUCLEOTIDE SEQUENCE</scope>
    <source>
        <strain evidence="5">B2637</strain>
    </source>
</reference>
<feature type="domain" description="Gfo/Idh/MocA-like oxidoreductase C-terminal" evidence="4">
    <location>
        <begin position="137"/>
        <end position="343"/>
    </location>
</feature>
<proteinExistence type="inferred from homology"/>
<dbReference type="PANTHER" id="PTHR43708:SF5">
    <property type="entry name" value="CONSERVED EXPRESSED OXIDOREDUCTASE (EUROFUNG)-RELATED"/>
    <property type="match status" value="1"/>
</dbReference>
<evidence type="ECO:0000259" key="4">
    <source>
        <dbReference type="Pfam" id="PF02894"/>
    </source>
</evidence>
<comment type="similarity">
    <text evidence="1">Belongs to the Gfo/Idh/MocA family.</text>
</comment>
<dbReference type="InterPro" id="IPR051317">
    <property type="entry name" value="Gfo/Idh/MocA_oxidoreduct"/>
</dbReference>
<dbReference type="SUPFAM" id="SSF51735">
    <property type="entry name" value="NAD(P)-binding Rossmann-fold domains"/>
    <property type="match status" value="1"/>
</dbReference>
<evidence type="ECO:0000259" key="3">
    <source>
        <dbReference type="Pfam" id="PF01408"/>
    </source>
</evidence>
<dbReference type="InterPro" id="IPR036291">
    <property type="entry name" value="NAD(P)-bd_dom_sf"/>
</dbReference>
<dbReference type="InterPro" id="IPR004104">
    <property type="entry name" value="Gfo/Idh/MocA-like_OxRdtase_C"/>
</dbReference>
<gene>
    <name evidence="5" type="ORF">MTR65_05760</name>
</gene>
<keyword evidence="6" id="KW-1185">Reference proteome</keyword>
<dbReference type="Proteomes" id="UP001162802">
    <property type="component" value="Unassembled WGS sequence"/>
</dbReference>
<keyword evidence="2" id="KW-0560">Oxidoreductase</keyword>
<dbReference type="Gene3D" id="3.40.50.720">
    <property type="entry name" value="NAD(P)-binding Rossmann-like Domain"/>
    <property type="match status" value="1"/>
</dbReference>
<sequence>MSASPRLGVGLVGNGMAARVFHAPYIAACTGLDLRAVVSRRAEAELPLPGLARVPDIADLLEDPAIDLVVIATPSATHAQLAAQALNAGKHVVVDKPFTLDLASAQDLVARAKAADRVVTAFHNRRGDADFLAIEAAIAAGEIGRVVHFESHFDRFRPKVRERWREDGSEGSGVWFDLGPHLVDQALCLFGAPEAVSADIASLREGGRSDDYAHVTLHYPKMRAILHAGMCVAGGEPRFRVHGTGGSLVKYGIDPQEAQSVAGMRPGDPDWGRDPEPLVRFDGEGNRHEAALPRGRQERFYDDVAAACRGEKAVAVSGEEILLVQAVIEAARTASRTGQRVALADVLEEAVKK</sequence>
<evidence type="ECO:0000256" key="2">
    <source>
        <dbReference type="ARBA" id="ARBA00023002"/>
    </source>
</evidence>
<dbReference type="Pfam" id="PF01408">
    <property type="entry name" value="GFO_IDH_MocA"/>
    <property type="match status" value="1"/>
</dbReference>
<dbReference type="PANTHER" id="PTHR43708">
    <property type="entry name" value="CONSERVED EXPRESSED OXIDOREDUCTASE (EUROFUNG)"/>
    <property type="match status" value="1"/>
</dbReference>
<comment type="caution">
    <text evidence="5">The sequence shown here is derived from an EMBL/GenBank/DDBJ whole genome shotgun (WGS) entry which is preliminary data.</text>
</comment>
<evidence type="ECO:0000313" key="6">
    <source>
        <dbReference type="Proteomes" id="UP001162802"/>
    </source>
</evidence>
<feature type="domain" description="Gfo/Idh/MocA-like oxidoreductase N-terminal" evidence="3">
    <location>
        <begin position="8"/>
        <end position="121"/>
    </location>
</feature>
<dbReference type="InterPro" id="IPR000683">
    <property type="entry name" value="Gfo/Idh/MocA-like_OxRdtase_N"/>
</dbReference>
<evidence type="ECO:0000256" key="1">
    <source>
        <dbReference type="ARBA" id="ARBA00010928"/>
    </source>
</evidence>
<dbReference type="RefSeq" id="WP_243798012.1">
    <property type="nucleotide sequence ID" value="NZ_JALHAT010000005.1"/>
</dbReference>
<dbReference type="EMBL" id="JALHAT010000005">
    <property type="protein sequence ID" value="MCJ1960177.1"/>
    <property type="molecule type" value="Genomic_DNA"/>
</dbReference>
<accession>A0ABT0AAF6</accession>
<protein>
    <submittedName>
        <fullName evidence="5">Oxidoreductase</fullName>
    </submittedName>
</protein>
<dbReference type="SUPFAM" id="SSF55347">
    <property type="entry name" value="Glyceraldehyde-3-phosphate dehydrogenase-like, C-terminal domain"/>
    <property type="match status" value="1"/>
</dbReference>
<evidence type="ECO:0000313" key="5">
    <source>
        <dbReference type="EMBL" id="MCJ1960177.1"/>
    </source>
</evidence>
<dbReference type="Gene3D" id="3.30.360.10">
    <property type="entry name" value="Dihydrodipicolinate Reductase, domain 2"/>
    <property type="match status" value="1"/>
</dbReference>
<dbReference type="NCBIfam" id="NF008607">
    <property type="entry name" value="PRK11579.1"/>
    <property type="match status" value="1"/>
</dbReference>
<organism evidence="5 6">
    <name type="scientific">Novosphingobium mangrovi</name>
    <name type="common">ex Hu et al. 2023</name>
    <dbReference type="NCBI Taxonomy" id="2930094"/>
    <lineage>
        <taxon>Bacteria</taxon>
        <taxon>Pseudomonadati</taxon>
        <taxon>Pseudomonadota</taxon>
        <taxon>Alphaproteobacteria</taxon>
        <taxon>Sphingomonadales</taxon>
        <taxon>Sphingomonadaceae</taxon>
        <taxon>Novosphingobium</taxon>
    </lineage>
</organism>